<protein>
    <submittedName>
        <fullName evidence="1">Uncharacterized protein</fullName>
    </submittedName>
</protein>
<comment type="caution">
    <text evidence="1">The sequence shown here is derived from an EMBL/GenBank/DDBJ whole genome shotgun (WGS) entry which is preliminary data.</text>
</comment>
<sequence length="366" mass="42114">MTFSVHQLDSFCYRKPPPQHVLVYTDTKEKKTHNIVKSIHSSLRSKFKMILLKNIVINLVNVNICFIPLRCIFKVFFEQPNILKTVLKYFQHLNSMTGGMICSFVQSTNNPLGDHAGKKKKLGAVYISFGSCFPPEFQSSLNYIFLALLFIANDQLFNEINYLQTNGIIVNLENQNYTIYFSLAFIIGDNLGLHSILGFRKSFNANYPCRFCLCSKSECNYLVTQDDSKMRNRENYSQGINEFCVWNQIDGFNAVHNYSVDLMHDILEGVSSYDLSGILYEFIINLKYFTLDTLNNRLQYFNNGPLEVQNKPQSISMNVIKNKNKIKNVINQVKCYGITLKSIQPGHDLLLKTLIIEHHELSPTMS</sequence>
<keyword evidence="2" id="KW-1185">Reference proteome</keyword>
<reference evidence="1 2" key="1">
    <citation type="submission" date="2019-08" db="EMBL/GenBank/DDBJ databases">
        <title>Whole genome of Aphis craccivora.</title>
        <authorList>
            <person name="Voronova N.V."/>
            <person name="Shulinski R.S."/>
            <person name="Bandarenka Y.V."/>
            <person name="Zhorov D.G."/>
            <person name="Warner D."/>
        </authorList>
    </citation>
    <scope>NUCLEOTIDE SEQUENCE [LARGE SCALE GENOMIC DNA]</scope>
    <source>
        <strain evidence="1">180601</strain>
        <tissue evidence="1">Whole Body</tissue>
    </source>
</reference>
<dbReference type="AlphaFoldDB" id="A0A6G0Y542"/>
<evidence type="ECO:0000313" key="1">
    <source>
        <dbReference type="EMBL" id="KAF0749376.1"/>
    </source>
</evidence>
<dbReference type="EMBL" id="VUJU01006123">
    <property type="protein sequence ID" value="KAF0749376.1"/>
    <property type="molecule type" value="Genomic_DNA"/>
</dbReference>
<evidence type="ECO:0000313" key="2">
    <source>
        <dbReference type="Proteomes" id="UP000478052"/>
    </source>
</evidence>
<proteinExistence type="predicted"/>
<accession>A0A6G0Y542</accession>
<gene>
    <name evidence="1" type="ORF">FWK35_00016538</name>
</gene>
<name>A0A6G0Y542_APHCR</name>
<dbReference type="OrthoDB" id="6616225at2759"/>
<dbReference type="Proteomes" id="UP000478052">
    <property type="component" value="Unassembled WGS sequence"/>
</dbReference>
<organism evidence="1 2">
    <name type="scientific">Aphis craccivora</name>
    <name type="common">Cowpea aphid</name>
    <dbReference type="NCBI Taxonomy" id="307492"/>
    <lineage>
        <taxon>Eukaryota</taxon>
        <taxon>Metazoa</taxon>
        <taxon>Ecdysozoa</taxon>
        <taxon>Arthropoda</taxon>
        <taxon>Hexapoda</taxon>
        <taxon>Insecta</taxon>
        <taxon>Pterygota</taxon>
        <taxon>Neoptera</taxon>
        <taxon>Paraneoptera</taxon>
        <taxon>Hemiptera</taxon>
        <taxon>Sternorrhyncha</taxon>
        <taxon>Aphidomorpha</taxon>
        <taxon>Aphidoidea</taxon>
        <taxon>Aphididae</taxon>
        <taxon>Aphidini</taxon>
        <taxon>Aphis</taxon>
        <taxon>Aphis</taxon>
    </lineage>
</organism>